<keyword evidence="2" id="KW-0662">Pyridine nucleotide biosynthesis</keyword>
<gene>
    <name evidence="9" type="ORF">G210_2006</name>
</gene>
<dbReference type="Pfam" id="PF00857">
    <property type="entry name" value="Isochorismatase"/>
    <property type="match status" value="1"/>
</dbReference>
<reference evidence="9 10" key="1">
    <citation type="submission" date="2013-02" db="EMBL/GenBank/DDBJ databases">
        <title>Genome sequence of Candida maltosa Xu316, a potential industrial strain for xylitol and ethanol production.</title>
        <authorList>
            <person name="Yu J."/>
            <person name="Wang Q."/>
            <person name="Geng X."/>
            <person name="Bao W."/>
            <person name="He P."/>
            <person name="Cai J."/>
        </authorList>
    </citation>
    <scope>NUCLEOTIDE SEQUENCE [LARGE SCALE GENOMIC DNA]</scope>
    <source>
        <strain evidence="10">Xu316</strain>
    </source>
</reference>
<evidence type="ECO:0000256" key="3">
    <source>
        <dbReference type="ARBA" id="ARBA00022723"/>
    </source>
</evidence>
<dbReference type="HOGENOM" id="CLU_068979_13_0_1"/>
<dbReference type="eggNOG" id="KOG4003">
    <property type="taxonomic scope" value="Eukaryota"/>
</dbReference>
<dbReference type="EMBL" id="AOGT01001481">
    <property type="protein sequence ID" value="EMG47586.1"/>
    <property type="molecule type" value="Genomic_DNA"/>
</dbReference>
<feature type="domain" description="Isochorismatase-like" evidence="8">
    <location>
        <begin position="6"/>
        <end position="224"/>
    </location>
</feature>
<evidence type="ECO:0000256" key="5">
    <source>
        <dbReference type="ARBA" id="ARBA00037900"/>
    </source>
</evidence>
<comment type="similarity">
    <text evidence="1">Belongs to the isochorismatase family.</text>
</comment>
<evidence type="ECO:0000256" key="6">
    <source>
        <dbReference type="ARBA" id="ARBA00039017"/>
    </source>
</evidence>
<keyword evidence="3" id="KW-0479">Metal-binding</keyword>
<dbReference type="PANTHER" id="PTHR11080:SF2">
    <property type="entry name" value="LD05707P"/>
    <property type="match status" value="1"/>
</dbReference>
<evidence type="ECO:0000256" key="7">
    <source>
        <dbReference type="ARBA" id="ARBA00043224"/>
    </source>
</evidence>
<dbReference type="GO" id="GO:0019363">
    <property type="term" value="P:pyridine nucleotide biosynthetic process"/>
    <property type="evidence" value="ECO:0007669"/>
    <property type="project" value="UniProtKB-KW"/>
</dbReference>
<accession>M3IMK9</accession>
<dbReference type="OrthoDB" id="3341310at2759"/>
<dbReference type="STRING" id="1245528.M3IMK9"/>
<dbReference type="InterPro" id="IPR036380">
    <property type="entry name" value="Isochorismatase-like_sf"/>
</dbReference>
<evidence type="ECO:0000256" key="4">
    <source>
        <dbReference type="ARBA" id="ARBA00022801"/>
    </source>
</evidence>
<dbReference type="EC" id="3.5.1.19" evidence="6"/>
<evidence type="ECO:0000259" key="8">
    <source>
        <dbReference type="Pfam" id="PF00857"/>
    </source>
</evidence>
<dbReference type="OMA" id="DFVDSWP"/>
<keyword evidence="10" id="KW-1185">Reference proteome</keyword>
<organism evidence="9 10">
    <name type="scientific">Candida maltosa (strain Xu316)</name>
    <name type="common">Yeast</name>
    <dbReference type="NCBI Taxonomy" id="1245528"/>
    <lineage>
        <taxon>Eukaryota</taxon>
        <taxon>Fungi</taxon>
        <taxon>Dikarya</taxon>
        <taxon>Ascomycota</taxon>
        <taxon>Saccharomycotina</taxon>
        <taxon>Pichiomycetes</taxon>
        <taxon>Debaryomycetaceae</taxon>
        <taxon>Candida/Lodderomyces clade</taxon>
        <taxon>Candida</taxon>
    </lineage>
</organism>
<dbReference type="InterPro" id="IPR052347">
    <property type="entry name" value="Isochorismatase_Nicotinamidase"/>
</dbReference>
<comment type="pathway">
    <text evidence="5">Cofactor biosynthesis; nicotinate biosynthesis; nicotinate from nicotinamide: step 1/1.</text>
</comment>
<evidence type="ECO:0000313" key="10">
    <source>
        <dbReference type="Proteomes" id="UP000011777"/>
    </source>
</evidence>
<evidence type="ECO:0000313" key="9">
    <source>
        <dbReference type="EMBL" id="EMG47586.1"/>
    </source>
</evidence>
<proteinExistence type="inferred from homology"/>
<sequence>MTKVSLVIVDLQEDFLPPNGSLAIKDGRSIIPAINELLYDAKFNWSLILVTQDWHPPNHASFASQHNVPPFTELTFTHPKGEIDPETNEVKTMKQVVWPDHCIQNTPGATLDPSFKECVGDRRESPIIPIKKGHLPDREYYSCFQDCWGLDHTEVLSLLKTNNITDVVFVGLAYDFCVMNSAIDCAKNGFNTYVLKEYSKSVYPENVEETDKKYAENGVKVVNANEEEKLFTDIVAIS</sequence>
<evidence type="ECO:0000256" key="1">
    <source>
        <dbReference type="ARBA" id="ARBA00006336"/>
    </source>
</evidence>
<dbReference type="Gene3D" id="3.40.50.850">
    <property type="entry name" value="Isochorismatase-like"/>
    <property type="match status" value="1"/>
</dbReference>
<dbReference type="InterPro" id="IPR000868">
    <property type="entry name" value="Isochorismatase-like_dom"/>
</dbReference>
<protein>
    <recommendedName>
        <fullName evidence="6">nicotinamidase</fullName>
        <ecNumber evidence="6">3.5.1.19</ecNumber>
    </recommendedName>
    <alternativeName>
        <fullName evidence="7">Nicotinamide deamidase</fullName>
    </alternativeName>
</protein>
<dbReference type="GO" id="GO:0008936">
    <property type="term" value="F:nicotinamidase activity"/>
    <property type="evidence" value="ECO:0007669"/>
    <property type="project" value="UniProtKB-EC"/>
</dbReference>
<evidence type="ECO:0000256" key="2">
    <source>
        <dbReference type="ARBA" id="ARBA00022642"/>
    </source>
</evidence>
<name>M3IMK9_CANMX</name>
<dbReference type="Proteomes" id="UP000011777">
    <property type="component" value="Unassembled WGS sequence"/>
</dbReference>
<dbReference type="AlphaFoldDB" id="M3IMK9"/>
<dbReference type="SUPFAM" id="SSF52499">
    <property type="entry name" value="Isochorismatase-like hydrolases"/>
    <property type="match status" value="1"/>
</dbReference>
<keyword evidence="4" id="KW-0378">Hydrolase</keyword>
<comment type="caution">
    <text evidence="9">The sequence shown here is derived from an EMBL/GenBank/DDBJ whole genome shotgun (WGS) entry which is preliminary data.</text>
</comment>
<dbReference type="PANTHER" id="PTHR11080">
    <property type="entry name" value="PYRAZINAMIDASE/NICOTINAMIDASE"/>
    <property type="match status" value="1"/>
</dbReference>
<dbReference type="GO" id="GO:0046872">
    <property type="term" value="F:metal ion binding"/>
    <property type="evidence" value="ECO:0007669"/>
    <property type="project" value="UniProtKB-KW"/>
</dbReference>